<sequence length="322" mass="35500">MTHADSLPPDLHRWVTRHVAGMDTADVTDASWPRGDSRIWRVRAGHGEVFVKLYPCVEKYAREVKGYEHATRALAAGQAPRLLASDLQRPAVVLSALPGRVVRGLPIEQSVEQRVHRLAGDLLRRWHDTDEPISNREHQRIIESVTAQADEAAVILERLGDQLSSTEQDLVRKAAHDLPDLAQALPLAYRHGDYSPRNWLWDEATEHHGLIDFEESAPGLAVEDLVWLCGAAWPTRPDLRDAFLTGYGRQLSSTEQRALILLTARLGASYLSTGLSLTLSGILVSAESTAQGSPGLQTRDLALVEVVLEGRWLAGCGGFLSR</sequence>
<dbReference type="RefSeq" id="WP_189891976.1">
    <property type="nucleotide sequence ID" value="NZ_BMVN01000030.1"/>
</dbReference>
<evidence type="ECO:0000259" key="1">
    <source>
        <dbReference type="Pfam" id="PF01636"/>
    </source>
</evidence>
<accession>A0ABQ3D058</accession>
<organism evidence="2 3">
    <name type="scientific">Streptomyces canarius</name>
    <dbReference type="NCBI Taxonomy" id="285453"/>
    <lineage>
        <taxon>Bacteria</taxon>
        <taxon>Bacillati</taxon>
        <taxon>Actinomycetota</taxon>
        <taxon>Actinomycetes</taxon>
        <taxon>Kitasatosporales</taxon>
        <taxon>Streptomycetaceae</taxon>
        <taxon>Streptomyces</taxon>
    </lineage>
</organism>
<reference evidence="3" key="1">
    <citation type="journal article" date="2019" name="Int. J. Syst. Evol. Microbiol.">
        <title>The Global Catalogue of Microorganisms (GCM) 10K type strain sequencing project: providing services to taxonomists for standard genome sequencing and annotation.</title>
        <authorList>
            <consortium name="The Broad Institute Genomics Platform"/>
            <consortium name="The Broad Institute Genome Sequencing Center for Infectious Disease"/>
            <person name="Wu L."/>
            <person name="Ma J."/>
        </authorList>
    </citation>
    <scope>NUCLEOTIDE SEQUENCE [LARGE SCALE GENOMIC DNA]</scope>
    <source>
        <strain evidence="3">JCM 4733</strain>
    </source>
</reference>
<dbReference type="Pfam" id="PF01636">
    <property type="entry name" value="APH"/>
    <property type="match status" value="1"/>
</dbReference>
<dbReference type="Gene3D" id="3.90.1200.10">
    <property type="match status" value="1"/>
</dbReference>
<feature type="domain" description="Aminoglycoside phosphotransferase" evidence="1">
    <location>
        <begin position="36"/>
        <end position="252"/>
    </location>
</feature>
<dbReference type="SUPFAM" id="SSF56112">
    <property type="entry name" value="Protein kinase-like (PK-like)"/>
    <property type="match status" value="1"/>
</dbReference>
<proteinExistence type="predicted"/>
<keyword evidence="3" id="KW-1185">Reference proteome</keyword>
<evidence type="ECO:0000313" key="2">
    <source>
        <dbReference type="EMBL" id="GHA51986.1"/>
    </source>
</evidence>
<dbReference type="InterPro" id="IPR011009">
    <property type="entry name" value="Kinase-like_dom_sf"/>
</dbReference>
<comment type="caution">
    <text evidence="2">The sequence shown here is derived from an EMBL/GenBank/DDBJ whole genome shotgun (WGS) entry which is preliminary data.</text>
</comment>
<name>A0ABQ3D058_9ACTN</name>
<evidence type="ECO:0000313" key="3">
    <source>
        <dbReference type="Proteomes" id="UP000653644"/>
    </source>
</evidence>
<gene>
    <name evidence="2" type="ORF">GCM10010345_65780</name>
</gene>
<dbReference type="Proteomes" id="UP000653644">
    <property type="component" value="Unassembled WGS sequence"/>
</dbReference>
<protein>
    <recommendedName>
        <fullName evidence="1">Aminoglycoside phosphotransferase domain-containing protein</fullName>
    </recommendedName>
</protein>
<dbReference type="EMBL" id="BMVN01000030">
    <property type="protein sequence ID" value="GHA51986.1"/>
    <property type="molecule type" value="Genomic_DNA"/>
</dbReference>
<dbReference type="InterPro" id="IPR002575">
    <property type="entry name" value="Aminoglycoside_PTrfase"/>
</dbReference>